<keyword evidence="3 9" id="KW-0472">Membrane</keyword>
<dbReference type="EC" id="4.2.2.n1" evidence="9"/>
<keyword evidence="7 9" id="KW-0449">Lipoprotein</keyword>
<evidence type="ECO:0000313" key="13">
    <source>
        <dbReference type="Proteomes" id="UP000188820"/>
    </source>
</evidence>
<evidence type="ECO:0000313" key="12">
    <source>
        <dbReference type="EMBL" id="OOF70968.1"/>
    </source>
</evidence>
<evidence type="ECO:0000256" key="5">
    <source>
        <dbReference type="ARBA" id="ARBA00023237"/>
    </source>
</evidence>
<organism evidence="12 13">
    <name type="scientific">Rodentibacter caecimuris</name>
    <dbReference type="NCBI Taxonomy" id="1796644"/>
    <lineage>
        <taxon>Bacteria</taxon>
        <taxon>Pseudomonadati</taxon>
        <taxon>Pseudomonadota</taxon>
        <taxon>Gammaproteobacteria</taxon>
        <taxon>Pasteurellales</taxon>
        <taxon>Pasteurellaceae</taxon>
        <taxon>Rodentibacter</taxon>
    </lineage>
</organism>
<evidence type="ECO:0000256" key="1">
    <source>
        <dbReference type="ARBA" id="ARBA00007734"/>
    </source>
</evidence>
<keyword evidence="2 9" id="KW-0732">Signal</keyword>
<feature type="domain" description="Transglycosylase SLT" evidence="10">
    <location>
        <begin position="192"/>
        <end position="318"/>
    </location>
</feature>
<keyword evidence="6 9" id="KW-0456">Lyase</keyword>
<dbReference type="Proteomes" id="UP000188820">
    <property type="component" value="Unassembled WGS sequence"/>
</dbReference>
<dbReference type="CDD" id="cd16893">
    <property type="entry name" value="LT_MltC_MltE"/>
    <property type="match status" value="1"/>
</dbReference>
<comment type="similarity">
    <text evidence="1 9">Belongs to the transglycosylase Slt family.</text>
</comment>
<evidence type="ECO:0000256" key="6">
    <source>
        <dbReference type="ARBA" id="ARBA00023239"/>
    </source>
</evidence>
<dbReference type="InterPro" id="IPR023346">
    <property type="entry name" value="Lysozyme-like_dom_sf"/>
</dbReference>
<dbReference type="Gene3D" id="1.10.530.10">
    <property type="match status" value="1"/>
</dbReference>
<dbReference type="HAMAP" id="MF_01616">
    <property type="entry name" value="MltC"/>
    <property type="match status" value="1"/>
</dbReference>
<dbReference type="PROSITE" id="PS00922">
    <property type="entry name" value="TRANSGLYCOSYLASE"/>
    <property type="match status" value="1"/>
</dbReference>
<accession>A0ABX3L023</accession>
<evidence type="ECO:0000256" key="4">
    <source>
        <dbReference type="ARBA" id="ARBA00023139"/>
    </source>
</evidence>
<dbReference type="InterPro" id="IPR023664">
    <property type="entry name" value="Murein_transglycosylaseC"/>
</dbReference>
<evidence type="ECO:0000256" key="3">
    <source>
        <dbReference type="ARBA" id="ARBA00023136"/>
    </source>
</evidence>
<keyword evidence="8 9" id="KW-0961">Cell wall biogenesis/degradation</keyword>
<dbReference type="NCBIfam" id="NF008670">
    <property type="entry name" value="PRK11671.1"/>
    <property type="match status" value="1"/>
</dbReference>
<dbReference type="RefSeq" id="WP_077462446.1">
    <property type="nucleotide sequence ID" value="NZ_MLAA01000005.1"/>
</dbReference>
<proteinExistence type="inferred from homology"/>
<dbReference type="PANTHER" id="PTHR37423">
    <property type="entry name" value="SOLUBLE LYTIC MUREIN TRANSGLYCOSYLASE-RELATED"/>
    <property type="match status" value="1"/>
</dbReference>
<gene>
    <name evidence="9" type="primary">mltC</name>
    <name evidence="12" type="ORF">BKG89_01620</name>
</gene>
<dbReference type="InterPro" id="IPR024570">
    <property type="entry name" value="Murein_transglycosylaseC_N"/>
</dbReference>
<sequence>MKKYLIIALIPFLYACGGSSNRMFNYDEIYAKDTQALDILTGQFSHNIDRIWGVNELLVASRKDYVKYTDSFYTRSHVSFDEGNIIIETQQDLNRLHNAIVHTLLMGSDAKGIDLFASGDVPISSRPFLLGQVVDNYGGQITNQTIASNFATYLIQNKLQSRRLQNGNIVNFVVIQMIANHIEVRAQKYIPLIRKAAQKYGIDESLILGIMQTESSFNPYAISYANAIGLMQIVPHTAGRDIFAMKGKGGQPSARYLYDPANNIDTGVAYLWLLQSKYLDGITNPTSKRFAMISAYNSGAGAVLRVFDTDRDQAIYKINQMRPEQVYRILTTYHPSSQARNYLLKVDKAQKKFRVRR</sequence>
<comment type="subcellular location">
    <subcellularLocation>
        <location evidence="9">Cell outer membrane</location>
        <topology evidence="9">Lipid-anchor</topology>
    </subcellularLocation>
</comment>
<evidence type="ECO:0000259" key="10">
    <source>
        <dbReference type="Pfam" id="PF01464"/>
    </source>
</evidence>
<protein>
    <recommendedName>
        <fullName evidence="9">Membrane-bound lytic murein transglycosylase C</fullName>
        <ecNumber evidence="9">4.2.2.n1</ecNumber>
    </recommendedName>
    <alternativeName>
        <fullName evidence="9">Murein lyase C</fullName>
    </alternativeName>
</protein>
<dbReference type="Pfam" id="PF01464">
    <property type="entry name" value="SLT"/>
    <property type="match status" value="1"/>
</dbReference>
<evidence type="ECO:0000256" key="2">
    <source>
        <dbReference type="ARBA" id="ARBA00022729"/>
    </source>
</evidence>
<dbReference type="Pfam" id="PF11873">
    <property type="entry name" value="Mltc_N"/>
    <property type="match status" value="1"/>
</dbReference>
<comment type="function">
    <text evidence="9">Murein-degrading enzyme. May play a role in recycling of muropeptides during cell elongation and/or cell division.</text>
</comment>
<dbReference type="EMBL" id="MLAA01000005">
    <property type="protein sequence ID" value="OOF70968.1"/>
    <property type="molecule type" value="Genomic_DNA"/>
</dbReference>
<keyword evidence="5 9" id="KW-0998">Cell outer membrane</keyword>
<reference evidence="12 13" key="1">
    <citation type="submission" date="2016-10" db="EMBL/GenBank/DDBJ databases">
        <title>Rodentibacter gen. nov. and new species.</title>
        <authorList>
            <person name="Christensen H."/>
        </authorList>
    </citation>
    <scope>NUCLEOTIDE SEQUENCE [LARGE SCALE GENOMIC DNA]</scope>
    <source>
        <strain evidence="12 13">1998236014</strain>
    </source>
</reference>
<evidence type="ECO:0000256" key="8">
    <source>
        <dbReference type="ARBA" id="ARBA00023316"/>
    </source>
</evidence>
<dbReference type="InterPro" id="IPR000189">
    <property type="entry name" value="Transglyc_AS"/>
</dbReference>
<evidence type="ECO:0000259" key="11">
    <source>
        <dbReference type="Pfam" id="PF11873"/>
    </source>
</evidence>
<comment type="caution">
    <text evidence="12">The sequence shown here is derived from an EMBL/GenBank/DDBJ whole genome shotgun (WGS) entry which is preliminary data.</text>
</comment>
<dbReference type="SUPFAM" id="SSF53955">
    <property type="entry name" value="Lysozyme-like"/>
    <property type="match status" value="1"/>
</dbReference>
<keyword evidence="13" id="KW-1185">Reference proteome</keyword>
<dbReference type="InterPro" id="IPR008258">
    <property type="entry name" value="Transglycosylase_SLT_dom_1"/>
</dbReference>
<comment type="catalytic activity">
    <reaction evidence="9">
        <text>Exolytic cleavage of the (1-&gt;4)-beta-glycosidic linkage between N-acetylmuramic acid (MurNAc) and N-acetylglucosamine (GlcNAc) residues in peptidoglycan, from either the reducing or the non-reducing ends of the peptidoglycan chains, with concomitant formation of a 1,6-anhydrobond in the MurNAc residue.</text>
        <dbReference type="EC" id="4.2.2.n1"/>
    </reaction>
</comment>
<evidence type="ECO:0000256" key="7">
    <source>
        <dbReference type="ARBA" id="ARBA00023288"/>
    </source>
</evidence>
<dbReference type="PANTHER" id="PTHR37423:SF2">
    <property type="entry name" value="MEMBRANE-BOUND LYTIC MUREIN TRANSGLYCOSYLASE C"/>
    <property type="match status" value="1"/>
</dbReference>
<dbReference type="PROSITE" id="PS51257">
    <property type="entry name" value="PROKAR_LIPOPROTEIN"/>
    <property type="match status" value="1"/>
</dbReference>
<feature type="domain" description="Murein transglycosylase-C N-terminal" evidence="11">
    <location>
        <begin position="30"/>
        <end position="188"/>
    </location>
</feature>
<keyword evidence="4 9" id="KW-0564">Palmitate</keyword>
<evidence type="ECO:0000256" key="9">
    <source>
        <dbReference type="HAMAP-Rule" id="MF_01616"/>
    </source>
</evidence>
<name>A0ABX3L023_9PAST</name>